<dbReference type="EMBL" id="KL659295">
    <property type="protein sequence ID" value="KFA70167.1"/>
    <property type="molecule type" value="Genomic_DNA"/>
</dbReference>
<sequence length="10" mass="1164">MEISKIMLSI</sequence>
<keyword evidence="2" id="KW-1185">Reference proteome</keyword>
<accession>A0A084R1T2</accession>
<organism evidence="1 2">
    <name type="scientific">Stachybotrys chlorohalonatus (strain IBT 40285)</name>
    <dbReference type="NCBI Taxonomy" id="1283841"/>
    <lineage>
        <taxon>Eukaryota</taxon>
        <taxon>Fungi</taxon>
        <taxon>Dikarya</taxon>
        <taxon>Ascomycota</taxon>
        <taxon>Pezizomycotina</taxon>
        <taxon>Sordariomycetes</taxon>
        <taxon>Hypocreomycetidae</taxon>
        <taxon>Hypocreales</taxon>
        <taxon>Stachybotryaceae</taxon>
        <taxon>Stachybotrys</taxon>
    </lineage>
</organism>
<evidence type="ECO:0000313" key="2">
    <source>
        <dbReference type="Proteomes" id="UP000028524"/>
    </source>
</evidence>
<feature type="non-terminal residue" evidence="1">
    <location>
        <position position="10"/>
    </location>
</feature>
<proteinExistence type="predicted"/>
<dbReference type="InParanoid" id="A0A084R1T2"/>
<gene>
    <name evidence="1" type="ORF">S40285_09656</name>
</gene>
<dbReference type="HOGENOM" id="CLU_3438410_0_0_1"/>
<evidence type="ECO:0000313" key="1">
    <source>
        <dbReference type="EMBL" id="KFA70167.1"/>
    </source>
</evidence>
<name>A0A084R1T2_STAC4</name>
<dbReference type="Proteomes" id="UP000028524">
    <property type="component" value="Unassembled WGS sequence"/>
</dbReference>
<protein>
    <submittedName>
        <fullName evidence="1">Uncharacterized protein</fullName>
    </submittedName>
</protein>
<reference evidence="1 2" key="1">
    <citation type="journal article" date="2014" name="BMC Genomics">
        <title>Comparative genome sequencing reveals chemotype-specific gene clusters in the toxigenic black mold Stachybotrys.</title>
        <authorList>
            <person name="Semeiks J."/>
            <person name="Borek D."/>
            <person name="Otwinowski Z."/>
            <person name="Grishin N.V."/>
        </authorList>
    </citation>
    <scope>NUCLEOTIDE SEQUENCE [LARGE SCALE GENOMIC DNA]</scope>
    <source>
        <strain evidence="1 2">IBT 40285</strain>
    </source>
</reference>